<dbReference type="FunFam" id="3.40.50.300:FF:001447">
    <property type="entry name" value="Ras-related protein Rab-1B"/>
    <property type="match status" value="1"/>
</dbReference>
<keyword evidence="5" id="KW-0653">Protein transport</keyword>
<dbReference type="GO" id="GO:0005525">
    <property type="term" value="F:GTP binding"/>
    <property type="evidence" value="ECO:0007669"/>
    <property type="project" value="UniProtKB-KW"/>
</dbReference>
<comment type="caution">
    <text evidence="10">The sequence shown here is derived from an EMBL/GenBank/DDBJ whole genome shotgun (WGS) entry which is preliminary data.</text>
</comment>
<evidence type="ECO:0000256" key="4">
    <source>
        <dbReference type="ARBA" id="ARBA00022741"/>
    </source>
</evidence>
<evidence type="ECO:0000256" key="2">
    <source>
        <dbReference type="ARBA" id="ARBA00006270"/>
    </source>
</evidence>
<dbReference type="NCBIfam" id="TIGR00231">
    <property type="entry name" value="small_GTP"/>
    <property type="match status" value="1"/>
</dbReference>
<dbReference type="PANTHER" id="PTHR47981:SF2">
    <property type="entry name" value="RAS-RELATED PROTEIN RABG3B"/>
    <property type="match status" value="1"/>
</dbReference>
<dbReference type="SMART" id="SM00175">
    <property type="entry name" value="RAB"/>
    <property type="match status" value="1"/>
</dbReference>
<dbReference type="SMART" id="SM00174">
    <property type="entry name" value="RHO"/>
    <property type="match status" value="1"/>
</dbReference>
<keyword evidence="4" id="KW-0547">Nucleotide-binding</keyword>
<evidence type="ECO:0000313" key="11">
    <source>
        <dbReference type="Proteomes" id="UP000694240"/>
    </source>
</evidence>
<dbReference type="InterPro" id="IPR005225">
    <property type="entry name" value="Small_GTP-bd"/>
</dbReference>
<dbReference type="PROSITE" id="PS51421">
    <property type="entry name" value="RAS"/>
    <property type="match status" value="1"/>
</dbReference>
<dbReference type="PROSITE" id="PS51419">
    <property type="entry name" value="RAB"/>
    <property type="match status" value="1"/>
</dbReference>
<accession>A0A8T1YDD8</accession>
<gene>
    <name evidence="10" type="ORF">ISN45_Aa07g037760</name>
</gene>
<evidence type="ECO:0000256" key="1">
    <source>
        <dbReference type="ARBA" id="ARBA00004423"/>
    </source>
</evidence>
<dbReference type="Proteomes" id="UP000694240">
    <property type="component" value="Chromosome 12"/>
</dbReference>
<dbReference type="EMBL" id="JAEFBK010000012">
    <property type="protein sequence ID" value="KAG7543902.1"/>
    <property type="molecule type" value="Genomic_DNA"/>
</dbReference>
<dbReference type="InterPro" id="IPR001806">
    <property type="entry name" value="Small_GTPase"/>
</dbReference>
<protein>
    <submittedName>
        <fullName evidence="10">P-loop containing nucleoside triphosphate hydrolase</fullName>
    </submittedName>
</protein>
<evidence type="ECO:0000313" key="10">
    <source>
        <dbReference type="EMBL" id="KAG7543902.1"/>
    </source>
</evidence>
<evidence type="ECO:0000256" key="9">
    <source>
        <dbReference type="ARBA" id="ARBA00037868"/>
    </source>
</evidence>
<keyword evidence="3" id="KW-0488">Methylation</keyword>
<keyword evidence="7" id="KW-0449">Lipoprotein</keyword>
<dbReference type="SMART" id="SM00173">
    <property type="entry name" value="RAS"/>
    <property type="match status" value="1"/>
</dbReference>
<reference evidence="10 11" key="1">
    <citation type="submission" date="2020-12" db="EMBL/GenBank/DDBJ databases">
        <title>Concerted genomic and epigenomic changes stabilize Arabidopsis allopolyploids.</title>
        <authorList>
            <person name="Chen Z."/>
        </authorList>
    </citation>
    <scope>NUCLEOTIDE SEQUENCE [LARGE SCALE GENOMIC DNA]</scope>
    <source>
        <strain evidence="10">Allo738</strain>
        <tissue evidence="10">Leaf</tissue>
    </source>
</reference>
<name>A0A8T1YDD8_9BRAS</name>
<evidence type="ECO:0000256" key="6">
    <source>
        <dbReference type="ARBA" id="ARBA00023134"/>
    </source>
</evidence>
<keyword evidence="11" id="KW-1185">Reference proteome</keyword>
<keyword evidence="10" id="KW-0378">Hydrolase</keyword>
<evidence type="ECO:0000256" key="3">
    <source>
        <dbReference type="ARBA" id="ARBA00022481"/>
    </source>
</evidence>
<evidence type="ECO:0000256" key="8">
    <source>
        <dbReference type="ARBA" id="ARBA00023289"/>
    </source>
</evidence>
<comment type="similarity">
    <text evidence="2">Belongs to the small GTPase superfamily. Rab family.</text>
</comment>
<keyword evidence="8" id="KW-0636">Prenylation</keyword>
<organism evidence="10 11">
    <name type="scientific">Arabidopsis thaliana x Arabidopsis arenosa</name>
    <dbReference type="NCBI Taxonomy" id="1240361"/>
    <lineage>
        <taxon>Eukaryota</taxon>
        <taxon>Viridiplantae</taxon>
        <taxon>Streptophyta</taxon>
        <taxon>Embryophyta</taxon>
        <taxon>Tracheophyta</taxon>
        <taxon>Spermatophyta</taxon>
        <taxon>Magnoliopsida</taxon>
        <taxon>eudicotyledons</taxon>
        <taxon>Gunneridae</taxon>
        <taxon>Pentapetalae</taxon>
        <taxon>rosids</taxon>
        <taxon>malvids</taxon>
        <taxon>Brassicales</taxon>
        <taxon>Brassicaceae</taxon>
        <taxon>Camelineae</taxon>
        <taxon>Arabidopsis</taxon>
    </lineage>
</organism>
<evidence type="ECO:0000256" key="7">
    <source>
        <dbReference type="ARBA" id="ARBA00023288"/>
    </source>
</evidence>
<dbReference type="AlphaFoldDB" id="A0A8T1YDD8"/>
<keyword evidence="6" id="KW-0342">GTP-binding</keyword>
<evidence type="ECO:0000256" key="5">
    <source>
        <dbReference type="ARBA" id="ARBA00022927"/>
    </source>
</evidence>
<dbReference type="GO" id="GO:0012505">
    <property type="term" value="C:endomembrane system"/>
    <property type="evidence" value="ECO:0007669"/>
    <property type="project" value="UniProtKB-SubCell"/>
</dbReference>
<sequence>MQYKCTVGIDFLDKELCIDKEPVTLQFWDTAGQERFHSIMPGFYRDATCCVLVYDVNILKSFESLDVWHARFVAEVDPITPEKDRVPFVLIGNKTDVKGGTSRVVEEKKAVQWCETKGGIAYFETSAKEKSNVDEAFMEVARKALLYVRRTTKM</sequence>
<dbReference type="GO" id="GO:0005774">
    <property type="term" value="C:vacuolar membrane"/>
    <property type="evidence" value="ECO:0007669"/>
    <property type="project" value="TreeGrafter"/>
</dbReference>
<dbReference type="GO" id="GO:0015031">
    <property type="term" value="P:protein transport"/>
    <property type="evidence" value="ECO:0007669"/>
    <property type="project" value="UniProtKB-KW"/>
</dbReference>
<dbReference type="GO" id="GO:0003924">
    <property type="term" value="F:GTPase activity"/>
    <property type="evidence" value="ECO:0007669"/>
    <property type="project" value="InterPro"/>
</dbReference>
<keyword evidence="5" id="KW-0813">Transport</keyword>
<dbReference type="Pfam" id="PF00071">
    <property type="entry name" value="Ras"/>
    <property type="match status" value="1"/>
</dbReference>
<proteinExistence type="inferred from homology"/>
<dbReference type="PANTHER" id="PTHR47981">
    <property type="entry name" value="RAB FAMILY"/>
    <property type="match status" value="1"/>
</dbReference>
<comment type="subcellular location">
    <subcellularLocation>
        <location evidence="9">Endomembrane system</location>
        <topology evidence="9">Lipid-anchor</topology>
    </subcellularLocation>
    <subcellularLocation>
        <location evidence="1">Membrane</location>
        <topology evidence="1">Lipid-anchor</topology>
        <orientation evidence="1">Cytoplasmic side</orientation>
    </subcellularLocation>
</comment>